<proteinExistence type="predicted"/>
<gene>
    <name evidence="1" type="ORF">GCM10023313_07160</name>
</gene>
<comment type="caution">
    <text evidence="1">The sequence shown here is derived from an EMBL/GenBank/DDBJ whole genome shotgun (WGS) entry which is preliminary data.</text>
</comment>
<sequence>MNLNQIYTEILHVIGNHINGCFEFGITSKIGVKSENLSTYFWYGTEPIKNKEIYNNICDLYKLSINTNQTGNYLYVKFEND</sequence>
<organism evidence="1 2">
    <name type="scientific">Mucilaginibacter defluvii</name>
    <dbReference type="NCBI Taxonomy" id="1196019"/>
    <lineage>
        <taxon>Bacteria</taxon>
        <taxon>Pseudomonadati</taxon>
        <taxon>Bacteroidota</taxon>
        <taxon>Sphingobacteriia</taxon>
        <taxon>Sphingobacteriales</taxon>
        <taxon>Sphingobacteriaceae</taxon>
        <taxon>Mucilaginibacter</taxon>
    </lineage>
</organism>
<reference evidence="2" key="1">
    <citation type="journal article" date="2019" name="Int. J. Syst. Evol. Microbiol.">
        <title>The Global Catalogue of Microorganisms (GCM) 10K type strain sequencing project: providing services to taxonomists for standard genome sequencing and annotation.</title>
        <authorList>
            <consortium name="The Broad Institute Genomics Platform"/>
            <consortium name="The Broad Institute Genome Sequencing Center for Infectious Disease"/>
            <person name="Wu L."/>
            <person name="Ma J."/>
        </authorList>
    </citation>
    <scope>NUCLEOTIDE SEQUENCE [LARGE SCALE GENOMIC DNA]</scope>
    <source>
        <strain evidence="2">JCM 18283</strain>
    </source>
</reference>
<dbReference type="Proteomes" id="UP001501436">
    <property type="component" value="Unassembled WGS sequence"/>
</dbReference>
<accession>A0ABP9FKZ9</accession>
<keyword evidence="2" id="KW-1185">Reference proteome</keyword>
<evidence type="ECO:0000313" key="1">
    <source>
        <dbReference type="EMBL" id="GAA4906998.1"/>
    </source>
</evidence>
<protein>
    <submittedName>
        <fullName evidence="1">Uncharacterized protein</fullName>
    </submittedName>
</protein>
<dbReference type="EMBL" id="BAABJI010000001">
    <property type="protein sequence ID" value="GAA4906998.1"/>
    <property type="molecule type" value="Genomic_DNA"/>
</dbReference>
<evidence type="ECO:0000313" key="2">
    <source>
        <dbReference type="Proteomes" id="UP001501436"/>
    </source>
</evidence>
<name>A0ABP9FKZ9_9SPHI</name>